<sequence length="381" mass="43116">MFTPNKGFLCLMEIDYRLFVEEILEQGDTNVINAHTIVSGDTWKEFDAYMMKKHGDLWTSVLLLVGFKNIAWAINKIADWHFNEPNSNQLIFSDHAGNTIVINRKGKLYIFRGSEESGGTLTGYRQPIPLITGDLVVASPEKAALDGFSGLLAYMSQTFCKSDYQMNHHNMIILNLLKEIHEKRELMSKFDGRIDVRLATTNKISKLNALQNTNIDQYRKIVRSYELRRDNPNNFWQSIARYAKLNGDAGLAKVKEILSEVIPEHKDLWENITGMFNMEEIIEGVAVPAGCNMNFSGGILTRLAVRCSNTDPVYATKNYLDSDGNTSVAEIANFIKLISEKLFRTDCYDILAKHGIESVIPLGADEKDLLNEALQDVELYN</sequence>
<evidence type="ECO:0000313" key="1">
    <source>
        <dbReference type="EMBL" id="ETR67359.1"/>
    </source>
</evidence>
<reference evidence="2" key="1">
    <citation type="submission" date="2012-11" db="EMBL/GenBank/DDBJ databases">
        <authorList>
            <person name="Lucero-Rivera Y.E."/>
            <person name="Tovar-Ramirez D."/>
        </authorList>
    </citation>
    <scope>NUCLEOTIDE SEQUENCE [LARGE SCALE GENOMIC DNA]</scope>
    <source>
        <strain evidence="2">Araruama</strain>
    </source>
</reference>
<protein>
    <submittedName>
        <fullName evidence="1">Uncharacterized protein</fullName>
    </submittedName>
</protein>
<dbReference type="Proteomes" id="UP000189670">
    <property type="component" value="Unassembled WGS sequence"/>
</dbReference>
<comment type="caution">
    <text evidence="1">The sequence shown here is derived from an EMBL/GenBank/DDBJ whole genome shotgun (WGS) entry which is preliminary data.</text>
</comment>
<name>A0A1V1NXP1_9BACT</name>
<dbReference type="EMBL" id="ATBP01001421">
    <property type="protein sequence ID" value="ETR67359.1"/>
    <property type="molecule type" value="Genomic_DNA"/>
</dbReference>
<evidence type="ECO:0000313" key="2">
    <source>
        <dbReference type="Proteomes" id="UP000189670"/>
    </source>
</evidence>
<proteinExistence type="predicted"/>
<organism evidence="1 2">
    <name type="scientific">Candidatus Magnetoglobus multicellularis str. Araruama</name>
    <dbReference type="NCBI Taxonomy" id="890399"/>
    <lineage>
        <taxon>Bacteria</taxon>
        <taxon>Pseudomonadati</taxon>
        <taxon>Thermodesulfobacteriota</taxon>
        <taxon>Desulfobacteria</taxon>
        <taxon>Desulfobacterales</taxon>
        <taxon>Desulfobacteraceae</taxon>
        <taxon>Candidatus Magnetoglobus</taxon>
    </lineage>
</organism>
<gene>
    <name evidence="1" type="ORF">OMM_05178</name>
</gene>
<dbReference type="AlphaFoldDB" id="A0A1V1NXP1"/>
<accession>A0A1V1NXP1</accession>